<evidence type="ECO:0000259" key="4">
    <source>
        <dbReference type="PROSITE" id="PS50014"/>
    </source>
</evidence>
<dbReference type="InterPro" id="IPR036427">
    <property type="entry name" value="Bromodomain-like_sf"/>
</dbReference>
<protein>
    <recommendedName>
        <fullName evidence="4">Bromo domain-containing protein</fullName>
    </recommendedName>
</protein>
<evidence type="ECO:0000256" key="3">
    <source>
        <dbReference type="SAM" id="MobiDB-lite"/>
    </source>
</evidence>
<dbReference type="InterPro" id="IPR027353">
    <property type="entry name" value="NET_dom"/>
</dbReference>
<dbReference type="PhylomeDB" id="A0A0G4GR25"/>
<dbReference type="SMART" id="SM00297">
    <property type="entry name" value="BROMO"/>
    <property type="match status" value="1"/>
</dbReference>
<dbReference type="CDD" id="cd04369">
    <property type="entry name" value="Bromodomain"/>
    <property type="match status" value="1"/>
</dbReference>
<feature type="domain" description="Bromo" evidence="4">
    <location>
        <begin position="17"/>
        <end position="98"/>
    </location>
</feature>
<reference evidence="5" key="1">
    <citation type="submission" date="2014-11" db="EMBL/GenBank/DDBJ databases">
        <authorList>
            <person name="Otto D Thomas"/>
            <person name="Naeem Raeece"/>
        </authorList>
    </citation>
    <scope>NUCLEOTIDE SEQUENCE</scope>
</reference>
<dbReference type="PANTHER" id="PTHR45926">
    <property type="entry name" value="OSJNBA0053K19.4 PROTEIN"/>
    <property type="match status" value="1"/>
</dbReference>
<evidence type="ECO:0000256" key="1">
    <source>
        <dbReference type="ARBA" id="ARBA00023117"/>
    </source>
</evidence>
<dbReference type="InterPro" id="IPR001487">
    <property type="entry name" value="Bromodomain"/>
</dbReference>
<accession>A0A0G4GR25</accession>
<dbReference type="PROSITE" id="PS50014">
    <property type="entry name" value="BROMODOMAIN_2"/>
    <property type="match status" value="1"/>
</dbReference>
<dbReference type="Pfam" id="PF17035">
    <property type="entry name" value="BET"/>
    <property type="match status" value="1"/>
</dbReference>
<evidence type="ECO:0000256" key="2">
    <source>
        <dbReference type="PROSITE-ProRule" id="PRU00035"/>
    </source>
</evidence>
<proteinExistence type="predicted"/>
<keyword evidence="1 2" id="KW-0103">Bromodomain</keyword>
<dbReference type="SUPFAM" id="SSF47370">
    <property type="entry name" value="Bromodomain"/>
    <property type="match status" value="1"/>
</dbReference>
<sequence>MDTPTIARCEAVLAALQKKAFAEPFLQPVDWKGLGIPDYPQVVKEPMDLSTVQAKLHGKKMVGGRRHNQYQHVDEFWADLELIWSNCVLYNQQASPVHQDAIKMRGLTRQMKQKFDRGDTFGVVGVAEVGSPGLGKKRKRKAGGGFEDGDEGDEGASAADRVIPSFKERAKLCRRICKLKPENLGTIVKFVREKQASAAQKMDQTRLVLDLDSLEMPVFQETNQ</sequence>
<dbReference type="PRINTS" id="PR00503">
    <property type="entry name" value="BROMODOMAIN"/>
</dbReference>
<gene>
    <name evidence="5" type="ORF">Cvel_5085</name>
</gene>
<dbReference type="Gene3D" id="1.20.920.10">
    <property type="entry name" value="Bromodomain-like"/>
    <property type="match status" value="1"/>
</dbReference>
<name>A0A0G4GR25_9ALVE</name>
<dbReference type="AlphaFoldDB" id="A0A0G4GR25"/>
<dbReference type="VEuPathDB" id="CryptoDB:Cvel_5085"/>
<dbReference type="Pfam" id="PF00439">
    <property type="entry name" value="Bromodomain"/>
    <property type="match status" value="1"/>
</dbReference>
<evidence type="ECO:0000313" key="5">
    <source>
        <dbReference type="EMBL" id="CEM32925.1"/>
    </source>
</evidence>
<organism evidence="5">
    <name type="scientific">Chromera velia CCMP2878</name>
    <dbReference type="NCBI Taxonomy" id="1169474"/>
    <lineage>
        <taxon>Eukaryota</taxon>
        <taxon>Sar</taxon>
        <taxon>Alveolata</taxon>
        <taxon>Colpodellida</taxon>
        <taxon>Chromeraceae</taxon>
        <taxon>Chromera</taxon>
    </lineage>
</organism>
<feature type="region of interest" description="Disordered" evidence="3">
    <location>
        <begin position="134"/>
        <end position="158"/>
    </location>
</feature>
<dbReference type="EMBL" id="CDMZ01001458">
    <property type="protein sequence ID" value="CEM32925.1"/>
    <property type="molecule type" value="Genomic_DNA"/>
</dbReference>